<feature type="domain" description="Rab-GAP TBC" evidence="12">
    <location>
        <begin position="583"/>
        <end position="775"/>
    </location>
</feature>
<evidence type="ECO:0000256" key="9">
    <source>
        <dbReference type="ARBA" id="ARBA00064037"/>
    </source>
</evidence>
<evidence type="ECO:0000256" key="8">
    <source>
        <dbReference type="ARBA" id="ARBA00059926"/>
    </source>
</evidence>
<evidence type="ECO:0000256" key="2">
    <source>
        <dbReference type="ARBA" id="ARBA00004555"/>
    </source>
</evidence>
<dbReference type="AlphaFoldDB" id="E2BKH8"/>
<comment type="function">
    <text evidence="8">Acts as a GTPase-activating protein for RAB5A and RAB43. Involved in receptor trafficking. In complex with EPS8 inhibits internalization of EGFR. Involved in retrograde transport from the endocytic pathway to the Golgi apparatus. Involved in the transport of Shiga toxin from early and recycling endosomes to the trans-Golgi network. Required for structural integrity of the Golgi complex.</text>
</comment>
<evidence type="ECO:0000313" key="14">
    <source>
        <dbReference type="Proteomes" id="UP000008237"/>
    </source>
</evidence>
<sequence>MVSSRTPGVNNVTAANNAANNEADDVSSSPDSTDVGVGLGEDESRVNGVPENGGDGGVRGGGSNGDGDGDGDSGGSGGDGSANVGWSQSGPPSLSMSVDLHNLVTSTNHQDSGRYSVSPDHAGGATPAAAVVKIGCYDEEESYEGFGSVEGDADDGPDSPGGSSSAPSPTGTSSRRNPRSPNSTVGRHSWLRSSLRRTPPCQLYRSGSFNSSGMGSNYDAADDVYSDVSLEDVMDLSHKVQMIQEQMHALVDTKSVGEERYARAKQENATLQARILMLEEAAKDAETRAEERLQAEQRRHREWACRLERERQLQLENYAIKLQAVELDSSSLRDEIARVREQLERARADKTRLENDLQEARREADAARESERHAVSRANEAHHLLEAMREELSLHVEDQQRLEELVQQVAQLQARNKNLEESRDELQAAAALQAGRELLMLNPCNSNAEKGPSLAVELLAGMNPDQIDGQRFGEFGEPYTMAEMQQRAWMQVERFINKTACFCYDRGREGAEIDPWEDPGYEVYHTTDRYGFIHDKRLPQKPDSYEIKLHHVEMERLKKWEKMTKQWDSASTKEKLRRRIYKGIPNRFRGQVWILLLGIKNLKKEQAGKYEEMLQLARQWSTEIRQIDADVARQYRDHINYRERYSIKQKSMFYVLAAYSMYNMEVGYCQGMSVLAGLLLLYMDEEDAFWGLSVLLADKKYSMHGFYVDGFPKLNRFIEHHDKIMNKFLPKLKRKLDKCGCDSILYALKWFFVVFQERTPVSLGLRIWDIFLLDGDRILPAMAYSVMKLHKRFLMPMESLDEFCNYLQNKLEKDFYFDDDAVINMMERSMEELKRAKLDYPGPPLPHELPRFPFGTFKEPSFTSKVGRRSEEFSEAQHVMRESVAQRRDMALIDDGRESTTPVEPTSGLGGEFRVSHETLHDTSTDSMSRGERSNDDAEDDDAVSDTDGSKFSFDPSMDDGASPNGSRRSLAETSVTSTADLSVFSSATRSQALDNSLDTQSNISNASSGSGGLPTPRATPHQPSPDVVRIYVPYASPAASFKDDLPRTLPRSLDTNKIRIRVDPDKTPIVENLKPFSLESPEVELDLK</sequence>
<dbReference type="PANTHER" id="PTHR47219:SF19">
    <property type="entry name" value="USP6 N-TERMINAL-LIKE PROTEIN ISOFORM X1"/>
    <property type="match status" value="1"/>
</dbReference>
<feature type="compositionally biased region" description="Low complexity" evidence="11">
    <location>
        <begin position="158"/>
        <end position="184"/>
    </location>
</feature>
<protein>
    <recommendedName>
        <fullName evidence="10">USP6 N-terminal-like protein</fullName>
    </recommendedName>
</protein>
<feature type="compositionally biased region" description="Polar residues" evidence="11">
    <location>
        <begin position="994"/>
        <end position="1007"/>
    </location>
</feature>
<feature type="compositionally biased region" description="Polar residues" evidence="11">
    <location>
        <begin position="86"/>
        <end position="96"/>
    </location>
</feature>
<keyword evidence="5" id="KW-0007">Acetylation</keyword>
<dbReference type="PANTHER" id="PTHR47219">
    <property type="entry name" value="RAB GTPASE-ACTIVATING PROTEIN 1-LIKE"/>
    <property type="match status" value="1"/>
</dbReference>
<feature type="region of interest" description="Disordered" evidence="11">
    <location>
        <begin position="994"/>
        <end position="1026"/>
    </location>
</feature>
<feature type="compositionally biased region" description="Basic and acidic residues" evidence="11">
    <location>
        <begin position="878"/>
        <end position="898"/>
    </location>
</feature>
<dbReference type="Gene3D" id="1.10.472.80">
    <property type="entry name" value="Ypt/Rab-GAP domain of gyp1p, domain 3"/>
    <property type="match status" value="1"/>
</dbReference>
<evidence type="ECO:0000256" key="3">
    <source>
        <dbReference type="ARBA" id="ARBA00022468"/>
    </source>
</evidence>
<evidence type="ECO:0000256" key="10">
    <source>
        <dbReference type="ARBA" id="ARBA00070172"/>
    </source>
</evidence>
<feature type="region of interest" description="Disordered" evidence="11">
    <location>
        <begin position="868"/>
        <end position="974"/>
    </location>
</feature>
<dbReference type="FunFam" id="1.10.10.750:FF:000001">
    <property type="entry name" value="TBC1 domain family member 10A"/>
    <property type="match status" value="1"/>
</dbReference>
<feature type="region of interest" description="Disordered" evidence="11">
    <location>
        <begin position="1"/>
        <end position="98"/>
    </location>
</feature>
<dbReference type="GO" id="GO:0005096">
    <property type="term" value="F:GTPase activator activity"/>
    <property type="evidence" value="ECO:0007669"/>
    <property type="project" value="UniProtKB-KW"/>
</dbReference>
<reference evidence="13 14" key="1">
    <citation type="journal article" date="2010" name="Science">
        <title>Genomic comparison of the ants Camponotus floridanus and Harpegnathos saltator.</title>
        <authorList>
            <person name="Bonasio R."/>
            <person name="Zhang G."/>
            <person name="Ye C."/>
            <person name="Mutti N.S."/>
            <person name="Fang X."/>
            <person name="Qin N."/>
            <person name="Donahue G."/>
            <person name="Yang P."/>
            <person name="Li Q."/>
            <person name="Li C."/>
            <person name="Zhang P."/>
            <person name="Huang Z."/>
            <person name="Berger S.L."/>
            <person name="Reinberg D."/>
            <person name="Wang J."/>
            <person name="Liebig J."/>
        </authorList>
    </citation>
    <scope>NUCLEOTIDE SEQUENCE [LARGE SCALE GENOMIC DNA]</scope>
    <source>
        <strain evidence="13 14">R22 G/1</strain>
    </source>
</reference>
<dbReference type="Pfam" id="PF25450">
    <property type="entry name" value="Rab11-FIP3"/>
    <property type="match status" value="1"/>
</dbReference>
<gene>
    <name evidence="13" type="ORF">EAI_12642</name>
</gene>
<feature type="compositionally biased region" description="Basic and acidic residues" evidence="11">
    <location>
        <begin position="914"/>
        <end position="936"/>
    </location>
</feature>
<dbReference type="OrthoDB" id="418358at2759"/>
<accession>E2BKH8</accession>
<dbReference type="Pfam" id="PF00566">
    <property type="entry name" value="RabGAP-TBC"/>
    <property type="match status" value="1"/>
</dbReference>
<evidence type="ECO:0000256" key="1">
    <source>
        <dbReference type="ARBA" id="ARBA00004541"/>
    </source>
</evidence>
<feature type="region of interest" description="Disordered" evidence="11">
    <location>
        <begin position="352"/>
        <end position="374"/>
    </location>
</feature>
<evidence type="ECO:0000256" key="6">
    <source>
        <dbReference type="ARBA" id="ARBA00023034"/>
    </source>
</evidence>
<feature type="compositionally biased region" description="Gly residues" evidence="11">
    <location>
        <begin position="51"/>
        <end position="80"/>
    </location>
</feature>
<comment type="subcellular location">
    <subcellularLocation>
        <location evidence="1">Cytoplasmic vesicle</location>
    </subcellularLocation>
    <subcellularLocation>
        <location evidence="2">Golgi apparatus</location>
    </subcellularLocation>
</comment>
<dbReference type="FunFam" id="1.10.472.80:FF:000019">
    <property type="entry name" value="USP6 N-terminal like"/>
    <property type="match status" value="1"/>
</dbReference>
<dbReference type="InterPro" id="IPR035969">
    <property type="entry name" value="Rab-GAP_TBC_sf"/>
</dbReference>
<evidence type="ECO:0000256" key="4">
    <source>
        <dbReference type="ARBA" id="ARBA00022553"/>
    </source>
</evidence>
<keyword evidence="7" id="KW-0968">Cytoplasmic vesicle</keyword>
<dbReference type="Gene3D" id="1.10.8.270">
    <property type="entry name" value="putative rabgap domain of human tbc1 domain family member 14 like domains"/>
    <property type="match status" value="1"/>
</dbReference>
<dbReference type="Gene3D" id="1.10.10.750">
    <property type="entry name" value="Ypt/Rab-GAP domain of gyp1p, domain 1"/>
    <property type="match status" value="1"/>
</dbReference>
<dbReference type="InParanoid" id="E2BKH8"/>
<evidence type="ECO:0000256" key="11">
    <source>
        <dbReference type="SAM" id="MobiDB-lite"/>
    </source>
</evidence>
<dbReference type="InterPro" id="IPR050302">
    <property type="entry name" value="Rab_GAP_TBC_domain"/>
</dbReference>
<evidence type="ECO:0000259" key="12">
    <source>
        <dbReference type="PROSITE" id="PS50086"/>
    </source>
</evidence>
<feature type="region of interest" description="Disordered" evidence="11">
    <location>
        <begin position="145"/>
        <end position="192"/>
    </location>
</feature>
<dbReference type="GO" id="GO:0005794">
    <property type="term" value="C:Golgi apparatus"/>
    <property type="evidence" value="ECO:0007669"/>
    <property type="project" value="UniProtKB-SubCell"/>
</dbReference>
<comment type="subunit">
    <text evidence="9">Interacts with EPS8.</text>
</comment>
<dbReference type="EMBL" id="GL448795">
    <property type="protein sequence ID" value="EFN83818.1"/>
    <property type="molecule type" value="Genomic_DNA"/>
</dbReference>
<dbReference type="SMART" id="SM00164">
    <property type="entry name" value="TBC"/>
    <property type="match status" value="1"/>
</dbReference>
<proteinExistence type="predicted"/>
<evidence type="ECO:0000256" key="7">
    <source>
        <dbReference type="ARBA" id="ARBA00023329"/>
    </source>
</evidence>
<name>E2BKH8_HARSA</name>
<dbReference type="InterPro" id="IPR000195">
    <property type="entry name" value="Rab-GAP-TBC_dom"/>
</dbReference>
<organism evidence="14">
    <name type="scientific">Harpegnathos saltator</name>
    <name type="common">Jerdon's jumping ant</name>
    <dbReference type="NCBI Taxonomy" id="610380"/>
    <lineage>
        <taxon>Eukaryota</taxon>
        <taxon>Metazoa</taxon>
        <taxon>Ecdysozoa</taxon>
        <taxon>Arthropoda</taxon>
        <taxon>Hexapoda</taxon>
        <taxon>Insecta</taxon>
        <taxon>Pterygota</taxon>
        <taxon>Neoptera</taxon>
        <taxon>Endopterygota</taxon>
        <taxon>Hymenoptera</taxon>
        <taxon>Apocrita</taxon>
        <taxon>Aculeata</taxon>
        <taxon>Formicoidea</taxon>
        <taxon>Formicidae</taxon>
        <taxon>Ponerinae</taxon>
        <taxon>Ponerini</taxon>
        <taxon>Harpegnathos</taxon>
    </lineage>
</organism>
<dbReference type="PROSITE" id="PS50086">
    <property type="entry name" value="TBC_RABGAP"/>
    <property type="match status" value="1"/>
</dbReference>
<keyword evidence="6" id="KW-0333">Golgi apparatus</keyword>
<evidence type="ECO:0000313" key="13">
    <source>
        <dbReference type="EMBL" id="EFN83818.1"/>
    </source>
</evidence>
<keyword evidence="3" id="KW-0343">GTPase activation</keyword>
<keyword evidence="14" id="KW-1185">Reference proteome</keyword>
<evidence type="ECO:0000256" key="5">
    <source>
        <dbReference type="ARBA" id="ARBA00022990"/>
    </source>
</evidence>
<dbReference type="GO" id="GO:0031267">
    <property type="term" value="F:small GTPase binding"/>
    <property type="evidence" value="ECO:0007669"/>
    <property type="project" value="TreeGrafter"/>
</dbReference>
<feature type="compositionally biased region" description="Low complexity" evidence="11">
    <location>
        <begin position="10"/>
        <end position="36"/>
    </location>
</feature>
<dbReference type="Proteomes" id="UP000008237">
    <property type="component" value="Unassembled WGS sequence"/>
</dbReference>
<feature type="compositionally biased region" description="Polar residues" evidence="11">
    <location>
        <begin position="964"/>
        <end position="974"/>
    </location>
</feature>
<dbReference type="FunFam" id="1.10.8.270:FF:000010">
    <property type="entry name" value="Putative USP6 N-terminal-like protein"/>
    <property type="match status" value="1"/>
</dbReference>
<dbReference type="SUPFAM" id="SSF47923">
    <property type="entry name" value="Ypt/Rab-GAP domain of gyp1p"/>
    <property type="match status" value="2"/>
</dbReference>
<keyword evidence="4" id="KW-0597">Phosphoprotein</keyword>
<dbReference type="GO" id="GO:0031410">
    <property type="term" value="C:cytoplasmic vesicle"/>
    <property type="evidence" value="ECO:0007669"/>
    <property type="project" value="UniProtKB-SubCell"/>
</dbReference>
<dbReference type="STRING" id="610380.E2BKH8"/>
<dbReference type="InterPro" id="IPR057316">
    <property type="entry name" value="Rab11-FIP3/4_dom"/>
</dbReference>